<dbReference type="EMBL" id="JNVM01000059">
    <property type="protein sequence ID" value="KEQ21815.1"/>
    <property type="molecule type" value="Genomic_DNA"/>
</dbReference>
<reference evidence="1 2" key="1">
    <citation type="submission" date="2014-06" db="EMBL/GenBank/DDBJ databases">
        <title>Draft genome sequence of Paenibacillus sp. MSt1.</title>
        <authorList>
            <person name="Aw Y.K."/>
            <person name="Ong K.S."/>
            <person name="Gan H.M."/>
            <person name="Lee S.M."/>
        </authorList>
    </citation>
    <scope>NUCLEOTIDE SEQUENCE [LARGE SCALE GENOMIC DNA]</scope>
    <source>
        <strain evidence="1 2">MSt1</strain>
    </source>
</reference>
<dbReference type="RefSeq" id="WP_036693426.1">
    <property type="nucleotide sequence ID" value="NZ_JNVM01000059.1"/>
</dbReference>
<accession>A0A081NTP2</accession>
<name>A0A081NTP2_9BACL</name>
<proteinExistence type="predicted"/>
<dbReference type="AlphaFoldDB" id="A0A081NTP2"/>
<keyword evidence="2" id="KW-1185">Reference proteome</keyword>
<evidence type="ECO:0000313" key="1">
    <source>
        <dbReference type="EMBL" id="KEQ21815.1"/>
    </source>
</evidence>
<evidence type="ECO:0000313" key="2">
    <source>
        <dbReference type="Proteomes" id="UP000028123"/>
    </source>
</evidence>
<evidence type="ECO:0008006" key="3">
    <source>
        <dbReference type="Google" id="ProtNLM"/>
    </source>
</evidence>
<organism evidence="1 2">
    <name type="scientific">Paenibacillus tyrfis</name>
    <dbReference type="NCBI Taxonomy" id="1501230"/>
    <lineage>
        <taxon>Bacteria</taxon>
        <taxon>Bacillati</taxon>
        <taxon>Bacillota</taxon>
        <taxon>Bacilli</taxon>
        <taxon>Bacillales</taxon>
        <taxon>Paenibacillaceae</taxon>
        <taxon>Paenibacillus</taxon>
    </lineage>
</organism>
<protein>
    <recommendedName>
        <fullName evidence="3">Butirosin biosynthesis protein H N-terminal domain-containing protein</fullName>
    </recommendedName>
</protein>
<dbReference type="Proteomes" id="UP000028123">
    <property type="component" value="Unassembled WGS sequence"/>
</dbReference>
<dbReference type="eggNOG" id="ENOG5032R9F">
    <property type="taxonomic scope" value="Bacteria"/>
</dbReference>
<gene>
    <name evidence="1" type="ORF">ET33_30880</name>
</gene>
<comment type="caution">
    <text evidence="1">The sequence shown here is derived from an EMBL/GenBank/DDBJ whole genome shotgun (WGS) entry which is preliminary data.</text>
</comment>
<dbReference type="OrthoDB" id="2624539at2"/>
<sequence length="316" mass="37652">MNKEIEAWLYSNYIQLYAHSDLSGENINDFVGGWLDFYTSHQAYFITPLIRTQRLLRETVGFNRHDCLEFICSMIDRGFYVWLFVDKFYISKAWAFQKQTHLHSILLFGYDKSEGIFNAAGFFDSEGFKTIKVLNSELIQALFSPKLIESFSVFDYMEYIFMYQFNPKGKFYFDINCVKDIIGDYYLSRNTSEKFYMNRNILNGSYGLNIYTALKEFVEYRALIKNIDIRPFHVLYDHKKIMVSRINYMEQNEYIKDSLKLYEMYSLIERKALTLRNLVIKHNLSKETDYTKKIFLLIDDLAAFELSTLDFMLSKL</sequence>